<dbReference type="Gene3D" id="2.60.120.10">
    <property type="entry name" value="Jelly Rolls"/>
    <property type="match status" value="1"/>
</dbReference>
<dbReference type="Proteomes" id="UP000034492">
    <property type="component" value="Unassembled WGS sequence"/>
</dbReference>
<reference evidence="2 3" key="1">
    <citation type="journal article" date="2015" name="Nature">
        <title>rRNA introns, odd ribosomes, and small enigmatic genomes across a large radiation of phyla.</title>
        <authorList>
            <person name="Brown C.T."/>
            <person name="Hug L.A."/>
            <person name="Thomas B.C."/>
            <person name="Sharon I."/>
            <person name="Castelle C.J."/>
            <person name="Singh A."/>
            <person name="Wilkins M.J."/>
            <person name="Williams K.H."/>
            <person name="Banfield J.F."/>
        </authorList>
    </citation>
    <scope>NUCLEOTIDE SEQUENCE [LARGE SCALE GENOMIC DNA]</scope>
</reference>
<dbReference type="AlphaFoldDB" id="A0A0G0HAU9"/>
<gene>
    <name evidence="2" type="ORF">US19_C0015G0002</name>
</gene>
<protein>
    <submittedName>
        <fullName evidence="2">dTDP-4-dehydrorhamnose 3,5-epimerase</fullName>
    </submittedName>
</protein>
<dbReference type="CDD" id="cd00438">
    <property type="entry name" value="cupin_RmlC"/>
    <property type="match status" value="1"/>
</dbReference>
<comment type="caution">
    <text evidence="2">The sequence shown here is derived from an EMBL/GenBank/DDBJ whole genome shotgun (WGS) entry which is preliminary data.</text>
</comment>
<dbReference type="GO" id="GO:0000271">
    <property type="term" value="P:polysaccharide biosynthetic process"/>
    <property type="evidence" value="ECO:0007669"/>
    <property type="project" value="TreeGrafter"/>
</dbReference>
<dbReference type="InterPro" id="IPR000888">
    <property type="entry name" value="RmlC-like"/>
</dbReference>
<sequence>MQFIKTDLDGLYVIKLEPQKDGRGFLARIFDRKKIKELLEIELDLVQGYVSFSSKKGTMRGIHYQIPPFSEYKLTRVTKGSVYEVVIDLRKDSQTFGVIEGFEFKDSDYKMLLTPPNCGHAILSLEDNTELTNFSDRPFTPEFERGIRFDDPNFNIPWPIPVEVVSEKDSSWETYKK</sequence>
<proteinExistence type="predicted"/>
<evidence type="ECO:0000313" key="2">
    <source>
        <dbReference type="EMBL" id="KKQ09209.1"/>
    </source>
</evidence>
<dbReference type="GO" id="GO:0005829">
    <property type="term" value="C:cytosol"/>
    <property type="evidence" value="ECO:0007669"/>
    <property type="project" value="TreeGrafter"/>
</dbReference>
<dbReference type="InterPro" id="IPR014710">
    <property type="entry name" value="RmlC-like_jellyroll"/>
</dbReference>
<feature type="site" description="Participates in a stacking interaction with the thymidine ring of dTDP-4-oxo-6-deoxyglucose" evidence="1">
    <location>
        <position position="139"/>
    </location>
</feature>
<accession>A0A0G0HAU9</accession>
<dbReference type="EMBL" id="LBSA01000015">
    <property type="protein sequence ID" value="KKQ09209.1"/>
    <property type="molecule type" value="Genomic_DNA"/>
</dbReference>
<dbReference type="PANTHER" id="PTHR21047:SF2">
    <property type="entry name" value="THYMIDINE DIPHOSPHO-4-KETO-RHAMNOSE 3,5-EPIMERASE"/>
    <property type="match status" value="1"/>
</dbReference>
<dbReference type="PANTHER" id="PTHR21047">
    <property type="entry name" value="DTDP-6-DEOXY-D-GLUCOSE-3,5 EPIMERASE"/>
    <property type="match status" value="1"/>
</dbReference>
<dbReference type="SUPFAM" id="SSF51182">
    <property type="entry name" value="RmlC-like cupins"/>
    <property type="match status" value="1"/>
</dbReference>
<evidence type="ECO:0000256" key="1">
    <source>
        <dbReference type="PIRSR" id="PIRSR600888-3"/>
    </source>
</evidence>
<dbReference type="PATRIC" id="fig|1618426.3.peg.571"/>
<dbReference type="InterPro" id="IPR011051">
    <property type="entry name" value="RmlC_Cupin_sf"/>
</dbReference>
<organism evidence="2 3">
    <name type="scientific">Candidatus Daviesbacteria bacterium GW2011_GWB1_36_5</name>
    <dbReference type="NCBI Taxonomy" id="1618426"/>
    <lineage>
        <taxon>Bacteria</taxon>
        <taxon>Candidatus Daviesiibacteriota</taxon>
    </lineage>
</organism>
<evidence type="ECO:0000313" key="3">
    <source>
        <dbReference type="Proteomes" id="UP000034492"/>
    </source>
</evidence>
<dbReference type="GO" id="GO:0019305">
    <property type="term" value="P:dTDP-rhamnose biosynthetic process"/>
    <property type="evidence" value="ECO:0007669"/>
    <property type="project" value="TreeGrafter"/>
</dbReference>
<name>A0A0G0HAU9_9BACT</name>
<dbReference type="GO" id="GO:0008830">
    <property type="term" value="F:dTDP-4-dehydrorhamnose 3,5-epimerase activity"/>
    <property type="evidence" value="ECO:0007669"/>
    <property type="project" value="InterPro"/>
</dbReference>
<dbReference type="Pfam" id="PF00908">
    <property type="entry name" value="dTDP_sugar_isom"/>
    <property type="match status" value="1"/>
</dbReference>